<dbReference type="RefSeq" id="WP_012200370.1">
    <property type="nucleotide sequence ID" value="NC_010001.1"/>
</dbReference>
<organism evidence="3 4">
    <name type="scientific">Lachnoclostridium phytofermentans (strain ATCC 700394 / DSM 18823 / ISDg)</name>
    <name type="common">Clostridium phytofermentans</name>
    <dbReference type="NCBI Taxonomy" id="357809"/>
    <lineage>
        <taxon>Bacteria</taxon>
        <taxon>Bacillati</taxon>
        <taxon>Bacillota</taxon>
        <taxon>Clostridia</taxon>
        <taxon>Lachnospirales</taxon>
        <taxon>Lachnospiraceae</taxon>
    </lineage>
</organism>
<evidence type="ECO:0000259" key="1">
    <source>
        <dbReference type="Pfam" id="PF13173"/>
    </source>
</evidence>
<dbReference type="HOGENOM" id="CLU_047370_0_0_9"/>
<dbReference type="Pfam" id="PF13173">
    <property type="entry name" value="AAA_14"/>
    <property type="match status" value="1"/>
</dbReference>
<dbReference type="Pfam" id="PF13635">
    <property type="entry name" value="DUF4143"/>
    <property type="match status" value="1"/>
</dbReference>
<dbReference type="STRING" id="357809.Cphy_2355"/>
<keyword evidence="4" id="KW-1185">Reference proteome</keyword>
<dbReference type="AlphaFoldDB" id="A9KKY4"/>
<dbReference type="OrthoDB" id="9801806at2"/>
<feature type="domain" description="DUF4143" evidence="2">
    <location>
        <begin position="234"/>
        <end position="385"/>
    </location>
</feature>
<dbReference type="SUPFAM" id="SSF52540">
    <property type="entry name" value="P-loop containing nucleoside triphosphate hydrolases"/>
    <property type="match status" value="1"/>
</dbReference>
<dbReference type="EMBL" id="CP000885">
    <property type="protein sequence ID" value="ABX42716.1"/>
    <property type="molecule type" value="Genomic_DNA"/>
</dbReference>
<protein>
    <submittedName>
        <fullName evidence="3">ATPase (AAA+ superfamily)-like protein</fullName>
    </submittedName>
</protein>
<reference evidence="4" key="1">
    <citation type="submission" date="2007-11" db="EMBL/GenBank/DDBJ databases">
        <title>Complete genome sequence of Clostridium phytofermentans ISDg.</title>
        <authorList>
            <person name="Leschine S.B."/>
            <person name="Warnick T.A."/>
            <person name="Blanchard J.L."/>
            <person name="Schnell D.J."/>
            <person name="Petit E.L."/>
            <person name="LaTouf W.G."/>
            <person name="Copeland A."/>
            <person name="Lucas S."/>
            <person name="Lapidus A."/>
            <person name="Barry K."/>
            <person name="Glavina del Rio T."/>
            <person name="Dalin E."/>
            <person name="Tice H."/>
            <person name="Pitluck S."/>
            <person name="Kiss H."/>
            <person name="Brettin T."/>
            <person name="Bruce D."/>
            <person name="Detter J.C."/>
            <person name="Han C."/>
            <person name="Kuske C."/>
            <person name="Schmutz J."/>
            <person name="Larimer F."/>
            <person name="Land M."/>
            <person name="Hauser L."/>
            <person name="Kyrpides N."/>
            <person name="Kim E.A."/>
            <person name="Richardson P."/>
        </authorList>
    </citation>
    <scope>NUCLEOTIDE SEQUENCE [LARGE SCALE GENOMIC DNA]</scope>
    <source>
        <strain evidence="4">ATCC 700394 / DSM 18823 / ISDg</strain>
    </source>
</reference>
<dbReference type="Gene3D" id="3.40.50.300">
    <property type="entry name" value="P-loop containing nucleotide triphosphate hydrolases"/>
    <property type="match status" value="1"/>
</dbReference>
<evidence type="ECO:0000259" key="2">
    <source>
        <dbReference type="Pfam" id="PF13635"/>
    </source>
</evidence>
<dbReference type="InterPro" id="IPR025420">
    <property type="entry name" value="DUF4143"/>
</dbReference>
<proteinExistence type="predicted"/>
<dbReference type="InterPro" id="IPR041682">
    <property type="entry name" value="AAA_14"/>
</dbReference>
<dbReference type="PANTHER" id="PTHR33295:SF7">
    <property type="entry name" value="ATPASE"/>
    <property type="match status" value="1"/>
</dbReference>
<dbReference type="KEGG" id="cpy:Cphy_2355"/>
<sequence length="431" mass="49795">MKRNAIKKLITWKEQNLRKPMWITGIKGVGKTFLALDFAKSFYEGNLYVNFETNAAVCNLFEKAAYSIENDLNFIELLFQYYEIPLELSGNLLVILDEISFCKEAMEALNHYLMNETIVSENAVPILVLSSELMEMNEEYYDSFTLYPMEFDEFLVAGGNEWYAEVIKGHYQTNRKIPEIVHKELLTIFEDYLIVGGMPAAVNDYIIMENTSNVAEIHQRIYLSMLASAKEKHSESDALKLSQVCSVMVEQLLKENKKFQYRLIRKGATYAHYKDVIQYLVANSIVYKCSKGTYDKTEGITISPEALQFKLYVADVGILNTLIRKNSLYLDTQNEMIEKTVLDNYIMQSLIARGYLPNFWESNSQAKIDFLIQNSDGVIPLEIKTNENTRSKSVSIFRSAHDIPYSVKISNRNYEYSNQVKHLPYYAMFCL</sequence>
<gene>
    <name evidence="3" type="ordered locus">Cphy_2355</name>
</gene>
<dbReference type="CDD" id="cd00009">
    <property type="entry name" value="AAA"/>
    <property type="match status" value="1"/>
</dbReference>
<evidence type="ECO:0000313" key="4">
    <source>
        <dbReference type="Proteomes" id="UP000000370"/>
    </source>
</evidence>
<evidence type="ECO:0000313" key="3">
    <source>
        <dbReference type="EMBL" id="ABX42716.1"/>
    </source>
</evidence>
<name>A9KKY4_LACP7</name>
<accession>A9KKY4</accession>
<dbReference type="Proteomes" id="UP000000370">
    <property type="component" value="Chromosome"/>
</dbReference>
<dbReference type="InterPro" id="IPR027417">
    <property type="entry name" value="P-loop_NTPase"/>
</dbReference>
<feature type="domain" description="AAA" evidence="1">
    <location>
        <begin position="18"/>
        <end position="155"/>
    </location>
</feature>
<dbReference type="eggNOG" id="COG1373">
    <property type="taxonomic scope" value="Bacteria"/>
</dbReference>
<dbReference type="PANTHER" id="PTHR33295">
    <property type="entry name" value="ATPASE"/>
    <property type="match status" value="1"/>
</dbReference>